<name>A0A485BRV1_KLUCR</name>
<reference evidence="1 2" key="1">
    <citation type="submission" date="2019-03" db="EMBL/GenBank/DDBJ databases">
        <authorList>
            <consortium name="Pathogen Informatics"/>
        </authorList>
    </citation>
    <scope>NUCLEOTIDE SEQUENCE [LARGE SCALE GENOMIC DNA]</scope>
    <source>
        <strain evidence="1 2">NCTC12993</strain>
    </source>
</reference>
<dbReference type="EMBL" id="CAADJD010000022">
    <property type="protein sequence ID" value="VFS74338.1"/>
    <property type="molecule type" value="Genomic_DNA"/>
</dbReference>
<proteinExistence type="predicted"/>
<dbReference type="InterPro" id="IPR037042">
    <property type="entry name" value="YdaT-like_sf"/>
</dbReference>
<evidence type="ECO:0000313" key="2">
    <source>
        <dbReference type="Proteomes" id="UP000401081"/>
    </source>
</evidence>
<keyword evidence="2" id="KW-1185">Reference proteome</keyword>
<dbReference type="AlphaFoldDB" id="A0A485BRV1"/>
<dbReference type="Gene3D" id="1.10.3600.10">
    <property type="entry name" value="Putative bacterial toxin ydaT"/>
    <property type="match status" value="1"/>
</dbReference>
<protein>
    <submittedName>
        <fullName evidence="1">Protein of uncharacterized function (DUF1019)</fullName>
    </submittedName>
</protein>
<organism evidence="1 2">
    <name type="scientific">Kluyvera cryocrescens</name>
    <name type="common">Kluyvera citrophila</name>
    <dbReference type="NCBI Taxonomy" id="580"/>
    <lineage>
        <taxon>Bacteria</taxon>
        <taxon>Pseudomonadati</taxon>
        <taxon>Pseudomonadota</taxon>
        <taxon>Gammaproteobacteria</taxon>
        <taxon>Enterobacterales</taxon>
        <taxon>Enterobacteriaceae</taxon>
        <taxon>Kluyvera</taxon>
    </lineage>
</organism>
<sequence>MQSLTFHQDTSFSTKPLINRYQPAKSVSPEKIRDAVRAWAMSINNQDVVAGLIVEEWERQGGGALDFPDDLSRRRQKLFRWLDGTTVAAHRNIELLTPAITAVLPLEFRGRLAQQDDFMTRYAAMEKEVSEAKQALMLRAPQHQMVKEVREGIEHLLGLLPVEAMAQVLSG</sequence>
<dbReference type="Pfam" id="PF06254">
    <property type="entry name" value="YdaT_toxin"/>
    <property type="match status" value="1"/>
</dbReference>
<dbReference type="InterPro" id="IPR009364">
    <property type="entry name" value="YdaT-like"/>
</dbReference>
<dbReference type="Proteomes" id="UP000401081">
    <property type="component" value="Unassembled WGS sequence"/>
</dbReference>
<gene>
    <name evidence="1" type="ORF">NCTC12993_05116</name>
</gene>
<accession>A0A485BRV1</accession>
<evidence type="ECO:0000313" key="1">
    <source>
        <dbReference type="EMBL" id="VFS74338.1"/>
    </source>
</evidence>